<protein>
    <submittedName>
        <fullName evidence="1">Uncharacterized protein</fullName>
    </submittedName>
</protein>
<name>A0A397W344_9GLOM</name>
<dbReference type="Proteomes" id="UP000266673">
    <property type="component" value="Unassembled WGS sequence"/>
</dbReference>
<dbReference type="EMBL" id="QKWP01000044">
    <property type="protein sequence ID" value="RIB29175.1"/>
    <property type="molecule type" value="Genomic_DNA"/>
</dbReference>
<keyword evidence="2" id="KW-1185">Reference proteome</keyword>
<accession>A0A397W344</accession>
<comment type="caution">
    <text evidence="1">The sequence shown here is derived from an EMBL/GenBank/DDBJ whole genome shotgun (WGS) entry which is preliminary data.</text>
</comment>
<sequence length="93" mass="10525">MITFLGNNSWGPWAVQRAKAHLLEPKENMKCDVRHSIVAKCAEFVNNFTNPNASRAMRNISHNNNWKESGAELVKVTDRILSTLGEIWSNPAF</sequence>
<evidence type="ECO:0000313" key="2">
    <source>
        <dbReference type="Proteomes" id="UP000266673"/>
    </source>
</evidence>
<evidence type="ECO:0000313" key="1">
    <source>
        <dbReference type="EMBL" id="RIB29175.1"/>
    </source>
</evidence>
<reference evidence="1 2" key="1">
    <citation type="submission" date="2018-06" db="EMBL/GenBank/DDBJ databases">
        <title>Comparative genomics reveals the genomic features of Rhizophagus irregularis, R. cerebriforme, R. diaphanum and Gigaspora rosea, and their symbiotic lifestyle signature.</title>
        <authorList>
            <person name="Morin E."/>
            <person name="San Clemente H."/>
            <person name="Chen E.C.H."/>
            <person name="De La Providencia I."/>
            <person name="Hainaut M."/>
            <person name="Kuo A."/>
            <person name="Kohler A."/>
            <person name="Murat C."/>
            <person name="Tang N."/>
            <person name="Roy S."/>
            <person name="Loubradou J."/>
            <person name="Henrissat B."/>
            <person name="Grigoriev I.V."/>
            <person name="Corradi N."/>
            <person name="Roux C."/>
            <person name="Martin F.M."/>
        </authorList>
    </citation>
    <scope>NUCLEOTIDE SEQUENCE [LARGE SCALE GENOMIC DNA]</scope>
    <source>
        <strain evidence="1 2">DAOM 194757</strain>
    </source>
</reference>
<dbReference type="AlphaFoldDB" id="A0A397W344"/>
<gene>
    <name evidence="1" type="ORF">C2G38_2155983</name>
</gene>
<organism evidence="1 2">
    <name type="scientific">Gigaspora rosea</name>
    <dbReference type="NCBI Taxonomy" id="44941"/>
    <lineage>
        <taxon>Eukaryota</taxon>
        <taxon>Fungi</taxon>
        <taxon>Fungi incertae sedis</taxon>
        <taxon>Mucoromycota</taxon>
        <taxon>Glomeromycotina</taxon>
        <taxon>Glomeromycetes</taxon>
        <taxon>Diversisporales</taxon>
        <taxon>Gigasporaceae</taxon>
        <taxon>Gigaspora</taxon>
    </lineage>
</organism>
<proteinExistence type="predicted"/>